<evidence type="ECO:0000313" key="2">
    <source>
        <dbReference type="Proteomes" id="UP000736787"/>
    </source>
</evidence>
<organism evidence="1 2">
    <name type="scientific">Phytophthora cactorum</name>
    <dbReference type="NCBI Taxonomy" id="29920"/>
    <lineage>
        <taxon>Eukaryota</taxon>
        <taxon>Sar</taxon>
        <taxon>Stramenopiles</taxon>
        <taxon>Oomycota</taxon>
        <taxon>Peronosporomycetes</taxon>
        <taxon>Peronosporales</taxon>
        <taxon>Peronosporaceae</taxon>
        <taxon>Phytophthora</taxon>
    </lineage>
</organism>
<name>A0A8T1CF27_9STRA</name>
<protein>
    <submittedName>
        <fullName evidence="1">Uncharacterized protein</fullName>
    </submittedName>
</protein>
<accession>A0A8T1CF27</accession>
<evidence type="ECO:0000313" key="1">
    <source>
        <dbReference type="EMBL" id="KAG2923444.1"/>
    </source>
</evidence>
<proteinExistence type="predicted"/>
<dbReference type="EMBL" id="RCMK01000535">
    <property type="protein sequence ID" value="KAG2923444.1"/>
    <property type="molecule type" value="Genomic_DNA"/>
</dbReference>
<gene>
    <name evidence="1" type="ORF">PC117_g15739</name>
</gene>
<dbReference type="AlphaFoldDB" id="A0A8T1CF27"/>
<comment type="caution">
    <text evidence="1">The sequence shown here is derived from an EMBL/GenBank/DDBJ whole genome shotgun (WGS) entry which is preliminary data.</text>
</comment>
<dbReference type="VEuPathDB" id="FungiDB:PC110_g13934"/>
<dbReference type="Proteomes" id="UP000736787">
    <property type="component" value="Unassembled WGS sequence"/>
</dbReference>
<reference evidence="1" key="1">
    <citation type="submission" date="2018-10" db="EMBL/GenBank/DDBJ databases">
        <title>Effector identification in a new, highly contiguous assembly of the strawberry crown rot pathogen Phytophthora cactorum.</title>
        <authorList>
            <person name="Armitage A.D."/>
            <person name="Nellist C.F."/>
            <person name="Bates H."/>
            <person name="Vickerstaff R.J."/>
            <person name="Harrison R.J."/>
        </authorList>
    </citation>
    <scope>NUCLEOTIDE SEQUENCE</scope>
    <source>
        <strain evidence="1">4040</strain>
    </source>
</reference>
<sequence length="148" mass="17620">MVQQARFQQEMYEMQARANHQKQKANPPKFQGRADDDLELWLFHIEEHFATYTVEQSSNDSTWLSLFWTWTSWRGTVSGTQQEYSTKFMQLLSMSSIDMPEIVKRWFYQQNLRAETNSYVSQNSPLTLKDTIERVQRFEDAHEAPKAK</sequence>